<dbReference type="PRINTS" id="PR00412">
    <property type="entry name" value="EPOXHYDRLASE"/>
</dbReference>
<feature type="active site" description="Nucleophile" evidence="4">
    <location>
        <position position="175"/>
    </location>
</feature>
<dbReference type="Proteomes" id="UP000660611">
    <property type="component" value="Unassembled WGS sequence"/>
</dbReference>
<evidence type="ECO:0000256" key="4">
    <source>
        <dbReference type="PIRSR" id="PIRSR001112-1"/>
    </source>
</evidence>
<dbReference type="EMBL" id="BONQ01000081">
    <property type="protein sequence ID" value="GIG47181.1"/>
    <property type="molecule type" value="Genomic_DNA"/>
</dbReference>
<accession>A0A919PPX3</accession>
<comment type="caution">
    <text evidence="6">The sequence shown here is derived from an EMBL/GenBank/DDBJ whole genome shotgun (WGS) entry which is preliminary data.</text>
</comment>
<dbReference type="GO" id="GO:0004301">
    <property type="term" value="F:epoxide hydrolase activity"/>
    <property type="evidence" value="ECO:0007669"/>
    <property type="project" value="TreeGrafter"/>
</dbReference>
<dbReference type="PANTHER" id="PTHR21661:SF35">
    <property type="entry name" value="EPOXIDE HYDROLASE"/>
    <property type="match status" value="1"/>
</dbReference>
<evidence type="ECO:0000256" key="3">
    <source>
        <dbReference type="ARBA" id="ARBA00022801"/>
    </source>
</evidence>
<feature type="domain" description="Epoxide hydrolase N-terminal" evidence="5">
    <location>
        <begin position="1"/>
        <end position="106"/>
    </location>
</feature>
<evidence type="ECO:0000313" key="7">
    <source>
        <dbReference type="Proteomes" id="UP000660611"/>
    </source>
</evidence>
<dbReference type="InterPro" id="IPR010497">
    <property type="entry name" value="Epoxide_hydro_N"/>
</dbReference>
<gene>
    <name evidence="6" type="ORF">Dsi01nite_052220</name>
</gene>
<evidence type="ECO:0000256" key="2">
    <source>
        <dbReference type="ARBA" id="ARBA00022797"/>
    </source>
</evidence>
<dbReference type="PIRSF" id="PIRSF001112">
    <property type="entry name" value="Epoxide_hydrolase"/>
    <property type="match status" value="1"/>
</dbReference>
<feature type="active site" description="Proton donor" evidence="4">
    <location>
        <position position="304"/>
    </location>
</feature>
<reference evidence="6" key="1">
    <citation type="submission" date="2021-01" db="EMBL/GenBank/DDBJ databases">
        <title>Whole genome shotgun sequence of Dactylosporangium siamense NBRC 106093.</title>
        <authorList>
            <person name="Komaki H."/>
            <person name="Tamura T."/>
        </authorList>
    </citation>
    <scope>NUCLEOTIDE SEQUENCE</scope>
    <source>
        <strain evidence="6">NBRC 106093</strain>
    </source>
</reference>
<evidence type="ECO:0000256" key="1">
    <source>
        <dbReference type="ARBA" id="ARBA00010088"/>
    </source>
</evidence>
<dbReference type="GO" id="GO:0097176">
    <property type="term" value="P:epoxide metabolic process"/>
    <property type="evidence" value="ECO:0007669"/>
    <property type="project" value="TreeGrafter"/>
</dbReference>
<dbReference type="AlphaFoldDB" id="A0A919PPX3"/>
<dbReference type="Pfam" id="PF06441">
    <property type="entry name" value="EHN"/>
    <property type="match status" value="1"/>
</dbReference>
<dbReference type="InterPro" id="IPR029058">
    <property type="entry name" value="AB_hydrolase_fold"/>
</dbReference>
<dbReference type="Gene3D" id="3.40.50.1820">
    <property type="entry name" value="alpha/beta hydrolase"/>
    <property type="match status" value="1"/>
</dbReference>
<name>A0A919PPX3_9ACTN</name>
<dbReference type="RefSeq" id="WP_203848911.1">
    <property type="nucleotide sequence ID" value="NZ_BAAAVW010000017.1"/>
</dbReference>
<sequence length="386" mass="43359">MRPFRIDVPQAELDELHRRLDAVRWPSEIAGVGWDRGVPLSYLRELTGYWRTGYDWRAAEAELNQHPQYLTEIDGMTVHFLHVRSPEPDATPIILTHGWPGSFVEFLDLIGPLSDPAAHGGDPADAFHVVVPSIPGFGFSESPTTPGYDVRRVARTWTELMRQLGYDRYIAQGGDWGMPISLQVGLADPEHVAGVHVNMLATFPPEDPALFEGLDEADQGRLAHAMQFEEDGTGWRKLQSTRPQTVAYALTDSPVGQLAWIVEKFQEWTAASKTPEDTADRDRLLTNVMIYWLTATAGSSAQIYYENNHRDADFVRTWGGPWPLRMPVGVGVFPGDAVRPIRRFAEGILPTLHRWTEFERGGHFGALEHPEELAEDLRAFARSLDN</sequence>
<proteinExistence type="inferred from homology"/>
<evidence type="ECO:0000313" key="6">
    <source>
        <dbReference type="EMBL" id="GIG47181.1"/>
    </source>
</evidence>
<organism evidence="6 7">
    <name type="scientific">Dactylosporangium siamense</name>
    <dbReference type="NCBI Taxonomy" id="685454"/>
    <lineage>
        <taxon>Bacteria</taxon>
        <taxon>Bacillati</taxon>
        <taxon>Actinomycetota</taxon>
        <taxon>Actinomycetes</taxon>
        <taxon>Micromonosporales</taxon>
        <taxon>Micromonosporaceae</taxon>
        <taxon>Dactylosporangium</taxon>
    </lineage>
</organism>
<keyword evidence="3 6" id="KW-0378">Hydrolase</keyword>
<keyword evidence="2" id="KW-0058">Aromatic hydrocarbons catabolism</keyword>
<dbReference type="InterPro" id="IPR016292">
    <property type="entry name" value="Epoxide_hydrolase"/>
</dbReference>
<comment type="similarity">
    <text evidence="1">Belongs to the peptidase S33 family.</text>
</comment>
<dbReference type="InterPro" id="IPR000639">
    <property type="entry name" value="Epox_hydrolase-like"/>
</dbReference>
<evidence type="ECO:0000259" key="5">
    <source>
        <dbReference type="Pfam" id="PF06441"/>
    </source>
</evidence>
<feature type="active site" description="Proton acceptor" evidence="4">
    <location>
        <position position="363"/>
    </location>
</feature>
<protein>
    <submittedName>
        <fullName evidence="6">Microsomal epoxide hydrolase</fullName>
    </submittedName>
</protein>
<dbReference type="SUPFAM" id="SSF53474">
    <property type="entry name" value="alpha/beta-Hydrolases"/>
    <property type="match status" value="1"/>
</dbReference>
<dbReference type="PANTHER" id="PTHR21661">
    <property type="entry name" value="EPOXIDE HYDROLASE 1-RELATED"/>
    <property type="match status" value="1"/>
</dbReference>
<keyword evidence="7" id="KW-1185">Reference proteome</keyword>